<name>A0A822CT31_9BILA</name>
<dbReference type="Proteomes" id="UP000663848">
    <property type="component" value="Unassembled WGS sequence"/>
</dbReference>
<organism evidence="2 3">
    <name type="scientific">Rotaria socialis</name>
    <dbReference type="NCBI Taxonomy" id="392032"/>
    <lineage>
        <taxon>Eukaryota</taxon>
        <taxon>Metazoa</taxon>
        <taxon>Spiralia</taxon>
        <taxon>Gnathifera</taxon>
        <taxon>Rotifera</taxon>
        <taxon>Eurotatoria</taxon>
        <taxon>Bdelloidea</taxon>
        <taxon>Philodinida</taxon>
        <taxon>Philodinidae</taxon>
        <taxon>Rotaria</taxon>
    </lineage>
</organism>
<evidence type="ECO:0000313" key="2">
    <source>
        <dbReference type="EMBL" id="CAF5050673.1"/>
    </source>
</evidence>
<dbReference type="InterPro" id="IPR027417">
    <property type="entry name" value="P-loop_NTPase"/>
</dbReference>
<dbReference type="GO" id="GO:0005524">
    <property type="term" value="F:ATP binding"/>
    <property type="evidence" value="ECO:0007669"/>
    <property type="project" value="InterPro"/>
</dbReference>
<protein>
    <recommendedName>
        <fullName evidence="1">Helicase ATP-binding domain-containing protein</fullName>
    </recommendedName>
</protein>
<dbReference type="InterPro" id="IPR011545">
    <property type="entry name" value="DEAD/DEAH_box_helicase_dom"/>
</dbReference>
<gene>
    <name evidence="2" type="ORF">QYT958_LOCUS42023</name>
</gene>
<dbReference type="GO" id="GO:0003676">
    <property type="term" value="F:nucleic acid binding"/>
    <property type="evidence" value="ECO:0007669"/>
    <property type="project" value="InterPro"/>
</dbReference>
<dbReference type="InterPro" id="IPR014001">
    <property type="entry name" value="Helicase_ATP-bd"/>
</dbReference>
<evidence type="ECO:0000259" key="1">
    <source>
        <dbReference type="PROSITE" id="PS51192"/>
    </source>
</evidence>
<sequence length="56" mass="6319">MFVIDEADVMISLPGFSQICIDLVKKTIGKDCQTMLFSATYSDEVMDFAKRIIENP</sequence>
<reference evidence="2" key="1">
    <citation type="submission" date="2021-02" db="EMBL/GenBank/DDBJ databases">
        <authorList>
            <person name="Nowell W R."/>
        </authorList>
    </citation>
    <scope>NUCLEOTIDE SEQUENCE</scope>
</reference>
<dbReference type="PROSITE" id="PS51192">
    <property type="entry name" value="HELICASE_ATP_BIND_1"/>
    <property type="match status" value="1"/>
</dbReference>
<proteinExistence type="predicted"/>
<dbReference type="Gene3D" id="3.40.50.300">
    <property type="entry name" value="P-loop containing nucleotide triphosphate hydrolases"/>
    <property type="match status" value="1"/>
</dbReference>
<dbReference type="EMBL" id="CAJOBR010050959">
    <property type="protein sequence ID" value="CAF5050673.1"/>
    <property type="molecule type" value="Genomic_DNA"/>
</dbReference>
<accession>A0A822CT31</accession>
<dbReference type="AlphaFoldDB" id="A0A822CT31"/>
<dbReference type="SUPFAM" id="SSF52540">
    <property type="entry name" value="P-loop containing nucleoside triphosphate hydrolases"/>
    <property type="match status" value="1"/>
</dbReference>
<feature type="non-terminal residue" evidence="2">
    <location>
        <position position="1"/>
    </location>
</feature>
<feature type="domain" description="Helicase ATP-binding" evidence="1">
    <location>
        <begin position="1"/>
        <end position="56"/>
    </location>
</feature>
<dbReference type="Pfam" id="PF00270">
    <property type="entry name" value="DEAD"/>
    <property type="match status" value="1"/>
</dbReference>
<comment type="caution">
    <text evidence="2">The sequence shown here is derived from an EMBL/GenBank/DDBJ whole genome shotgun (WGS) entry which is preliminary data.</text>
</comment>
<evidence type="ECO:0000313" key="3">
    <source>
        <dbReference type="Proteomes" id="UP000663848"/>
    </source>
</evidence>